<feature type="transmembrane region" description="Helical" evidence="7">
    <location>
        <begin position="172"/>
        <end position="196"/>
    </location>
</feature>
<evidence type="ECO:0000256" key="7">
    <source>
        <dbReference type="RuleBase" id="RU363032"/>
    </source>
</evidence>
<proteinExistence type="inferred from homology"/>
<evidence type="ECO:0000256" key="4">
    <source>
        <dbReference type="ARBA" id="ARBA00022692"/>
    </source>
</evidence>
<comment type="subcellular location">
    <subcellularLocation>
        <location evidence="1 7">Cell membrane</location>
        <topology evidence="1 7">Multi-pass membrane protein</topology>
    </subcellularLocation>
</comment>
<organism evidence="9 10">
    <name type="scientific">Oceanispirochaeta crateris</name>
    <dbReference type="NCBI Taxonomy" id="2518645"/>
    <lineage>
        <taxon>Bacteria</taxon>
        <taxon>Pseudomonadati</taxon>
        <taxon>Spirochaetota</taxon>
        <taxon>Spirochaetia</taxon>
        <taxon>Spirochaetales</taxon>
        <taxon>Spirochaetaceae</taxon>
        <taxon>Oceanispirochaeta</taxon>
    </lineage>
</organism>
<evidence type="ECO:0000256" key="3">
    <source>
        <dbReference type="ARBA" id="ARBA00022475"/>
    </source>
</evidence>
<feature type="domain" description="ABC transmembrane type-1" evidence="8">
    <location>
        <begin position="137"/>
        <end position="327"/>
    </location>
</feature>
<feature type="transmembrane region" description="Helical" evidence="7">
    <location>
        <begin position="136"/>
        <end position="160"/>
    </location>
</feature>
<dbReference type="Proteomes" id="UP000324209">
    <property type="component" value="Chromosome"/>
</dbReference>
<dbReference type="CDD" id="cd06261">
    <property type="entry name" value="TM_PBP2"/>
    <property type="match status" value="1"/>
</dbReference>
<keyword evidence="3" id="KW-1003">Cell membrane</keyword>
<keyword evidence="6 7" id="KW-0472">Membrane</keyword>
<dbReference type="SUPFAM" id="SSF161098">
    <property type="entry name" value="MetI-like"/>
    <property type="match status" value="1"/>
</dbReference>
<keyword evidence="2 7" id="KW-0813">Transport</keyword>
<dbReference type="GO" id="GO:0005886">
    <property type="term" value="C:plasma membrane"/>
    <property type="evidence" value="ECO:0007669"/>
    <property type="project" value="UniProtKB-SubCell"/>
</dbReference>
<evidence type="ECO:0000313" key="9">
    <source>
        <dbReference type="EMBL" id="QEN08043.1"/>
    </source>
</evidence>
<dbReference type="AlphaFoldDB" id="A0A5C1QIR0"/>
<feature type="transmembrane region" description="Helical" evidence="7">
    <location>
        <begin position="308"/>
        <end position="327"/>
    </location>
</feature>
<dbReference type="InterPro" id="IPR000515">
    <property type="entry name" value="MetI-like"/>
</dbReference>
<evidence type="ECO:0000313" key="10">
    <source>
        <dbReference type="Proteomes" id="UP000324209"/>
    </source>
</evidence>
<evidence type="ECO:0000256" key="2">
    <source>
        <dbReference type="ARBA" id="ARBA00022448"/>
    </source>
</evidence>
<evidence type="ECO:0000256" key="1">
    <source>
        <dbReference type="ARBA" id="ARBA00004651"/>
    </source>
</evidence>
<feature type="transmembrane region" description="Helical" evidence="7">
    <location>
        <begin position="208"/>
        <end position="228"/>
    </location>
</feature>
<dbReference type="PANTHER" id="PTHR43744">
    <property type="entry name" value="ABC TRANSPORTER PERMEASE PROTEIN MG189-RELATED-RELATED"/>
    <property type="match status" value="1"/>
</dbReference>
<dbReference type="PANTHER" id="PTHR43744:SF6">
    <property type="entry name" value="ABC TRANSPORTER PERMEASE PROTEIN YESQ-RELATED"/>
    <property type="match status" value="1"/>
</dbReference>
<keyword evidence="10" id="KW-1185">Reference proteome</keyword>
<dbReference type="OrthoDB" id="9773467at2"/>
<evidence type="ECO:0000259" key="8">
    <source>
        <dbReference type="PROSITE" id="PS50928"/>
    </source>
</evidence>
<keyword evidence="4 7" id="KW-0812">Transmembrane</keyword>
<sequence length="342" mass="38735">MENKRKSGNLFTKTLAILLLAAGSSAIIIPFIYMVGTSLKSVDQIRRDPIGLIPMSVTKVDIDGKEKPLYKVSIDGKIVEWALIKKQPDQMGLFAAPGDEDDIRLLPLNNDNIVEYLDVHWENYPLALTTVPFFKYLANTLLVTFIGMAGMLFSCSLVAYGLSRFKARGLNILFLVLLSTIMLPRQVTLIPLYVFFQRIGWVDTLLPLIVPQFFANAYNVFLLRQFFMTIPLAMDDAGKIDGANSLQRLWYIILPQSRHALVAVSIFHFLYAWNDFYEPLIFLHTRTKWTMAVGLQTFNAMYSVNTHLIMAASLMMVLPTLILFFLSQKVFTQGIVMSGVKE</sequence>
<comment type="similarity">
    <text evidence="7">Belongs to the binding-protein-dependent transport system permease family.</text>
</comment>
<reference evidence="9 10" key="1">
    <citation type="submission" date="2019-02" db="EMBL/GenBank/DDBJ databases">
        <title>Complete Genome Sequence and Methylome Analysis of free living Spirochaetas.</title>
        <authorList>
            <person name="Fomenkov A."/>
            <person name="Dubinina G."/>
            <person name="Leshcheva N."/>
            <person name="Mikheeva N."/>
            <person name="Grabovich M."/>
            <person name="Vincze T."/>
            <person name="Roberts R.J."/>
        </authorList>
    </citation>
    <scope>NUCLEOTIDE SEQUENCE [LARGE SCALE GENOMIC DNA]</scope>
    <source>
        <strain evidence="9 10">K2</strain>
    </source>
</reference>
<dbReference type="KEGG" id="ock:EXM22_08610"/>
<dbReference type="Pfam" id="PF00528">
    <property type="entry name" value="BPD_transp_1"/>
    <property type="match status" value="1"/>
</dbReference>
<dbReference type="RefSeq" id="WP_149486123.1">
    <property type="nucleotide sequence ID" value="NZ_CP036150.1"/>
</dbReference>
<accession>A0A5C1QIR0</accession>
<gene>
    <name evidence="9" type="ORF">EXM22_08610</name>
</gene>
<keyword evidence="5 7" id="KW-1133">Transmembrane helix</keyword>
<dbReference type="EMBL" id="CP036150">
    <property type="protein sequence ID" value="QEN08043.1"/>
    <property type="molecule type" value="Genomic_DNA"/>
</dbReference>
<evidence type="ECO:0000256" key="5">
    <source>
        <dbReference type="ARBA" id="ARBA00022989"/>
    </source>
</evidence>
<dbReference type="GO" id="GO:0055085">
    <property type="term" value="P:transmembrane transport"/>
    <property type="evidence" value="ECO:0007669"/>
    <property type="project" value="InterPro"/>
</dbReference>
<name>A0A5C1QIR0_9SPIO</name>
<dbReference type="Gene3D" id="1.10.3720.10">
    <property type="entry name" value="MetI-like"/>
    <property type="match status" value="1"/>
</dbReference>
<protein>
    <submittedName>
        <fullName evidence="9">Carbohydrate ABC transporter permease</fullName>
    </submittedName>
</protein>
<feature type="transmembrane region" description="Helical" evidence="7">
    <location>
        <begin position="249"/>
        <end position="273"/>
    </location>
</feature>
<dbReference type="InterPro" id="IPR035906">
    <property type="entry name" value="MetI-like_sf"/>
</dbReference>
<dbReference type="PROSITE" id="PS50928">
    <property type="entry name" value="ABC_TM1"/>
    <property type="match status" value="1"/>
</dbReference>
<evidence type="ECO:0000256" key="6">
    <source>
        <dbReference type="ARBA" id="ARBA00023136"/>
    </source>
</evidence>